<keyword evidence="4" id="KW-0378">Hydrolase</keyword>
<evidence type="ECO:0000313" key="10">
    <source>
        <dbReference type="EMBL" id="CAJ2508047.1"/>
    </source>
</evidence>
<evidence type="ECO:0000313" key="11">
    <source>
        <dbReference type="Proteomes" id="UP001295740"/>
    </source>
</evidence>
<sequence length="315" mass="35094">MSPLSNRGGPVMISASMRALRATHSPSSATQPWTRVPRLTCAPASPKRCYSSEPPKAFLRNLTLEDARKMIVWPFWAVNGLVFFWWQQAKVDANQRQKARPGDAGSVTMPRYIPESERYRRINEMQEGYTVSLKNVREGRWRTVLTSAISHEGLGHMIFNMISFNAFVSAASLYNWRRKGQFEAAGLGASGVVTGLSAAAALTVPFAPFQIFFIPIAIPLWVLSLGYVAYDTYRLNSVNSKVGHAAHLGGAAFGVLFYMLRLRKLGGVPDVFRYYKNVYFPGKRPNLPPSRPAPPPLQRPAAPKEKTAKGNKKHR</sequence>
<dbReference type="InterPro" id="IPR035952">
    <property type="entry name" value="Rhomboid-like_sf"/>
</dbReference>
<dbReference type="Proteomes" id="UP001295740">
    <property type="component" value="Unassembled WGS sequence"/>
</dbReference>
<evidence type="ECO:0000256" key="7">
    <source>
        <dbReference type="SAM" id="MobiDB-lite"/>
    </source>
</evidence>
<dbReference type="AlphaFoldDB" id="A0AAI8VNX2"/>
<evidence type="ECO:0000256" key="8">
    <source>
        <dbReference type="SAM" id="Phobius"/>
    </source>
</evidence>
<dbReference type="SUPFAM" id="SSF144091">
    <property type="entry name" value="Rhomboid-like"/>
    <property type="match status" value="1"/>
</dbReference>
<keyword evidence="11" id="KW-1185">Reference proteome</keyword>
<dbReference type="GO" id="GO:0004252">
    <property type="term" value="F:serine-type endopeptidase activity"/>
    <property type="evidence" value="ECO:0007669"/>
    <property type="project" value="InterPro"/>
</dbReference>
<dbReference type="Pfam" id="PF01694">
    <property type="entry name" value="Rhomboid"/>
    <property type="match status" value="1"/>
</dbReference>
<dbReference type="EMBL" id="CAUWAG010000010">
    <property type="protein sequence ID" value="CAJ2508047.1"/>
    <property type="molecule type" value="Genomic_DNA"/>
</dbReference>
<gene>
    <name evidence="10" type="ORF">KHLLAP_LOCUS8515</name>
</gene>
<feature type="transmembrane region" description="Helical" evidence="8">
    <location>
        <begin position="242"/>
        <end position="260"/>
    </location>
</feature>
<dbReference type="GO" id="GO:0006465">
    <property type="term" value="P:signal peptide processing"/>
    <property type="evidence" value="ECO:0007669"/>
    <property type="project" value="TreeGrafter"/>
</dbReference>
<comment type="subcellular location">
    <subcellularLocation>
        <location evidence="1">Membrane</location>
        <topology evidence="1">Multi-pass membrane protein</topology>
    </subcellularLocation>
</comment>
<feature type="transmembrane region" description="Helical" evidence="8">
    <location>
        <begin position="70"/>
        <end position="86"/>
    </location>
</feature>
<comment type="caution">
    <text evidence="10">The sequence shown here is derived from an EMBL/GenBank/DDBJ whole genome shotgun (WGS) entry which is preliminary data.</text>
</comment>
<evidence type="ECO:0000256" key="1">
    <source>
        <dbReference type="ARBA" id="ARBA00004141"/>
    </source>
</evidence>
<keyword evidence="5 8" id="KW-1133">Transmembrane helix</keyword>
<comment type="similarity">
    <text evidence="2">Belongs to the peptidase S54 family.</text>
</comment>
<feature type="compositionally biased region" description="Pro residues" evidence="7">
    <location>
        <begin position="286"/>
        <end position="298"/>
    </location>
</feature>
<evidence type="ECO:0000256" key="2">
    <source>
        <dbReference type="ARBA" id="ARBA00009045"/>
    </source>
</evidence>
<evidence type="ECO:0000256" key="4">
    <source>
        <dbReference type="ARBA" id="ARBA00022801"/>
    </source>
</evidence>
<keyword evidence="6 8" id="KW-0472">Membrane</keyword>
<name>A0AAI8VNX2_9PEZI</name>
<feature type="transmembrane region" description="Helical" evidence="8">
    <location>
        <begin position="182"/>
        <end position="204"/>
    </location>
</feature>
<keyword evidence="3 8" id="KW-0812">Transmembrane</keyword>
<proteinExistence type="inferred from homology"/>
<feature type="transmembrane region" description="Helical" evidence="8">
    <location>
        <begin position="157"/>
        <end position="176"/>
    </location>
</feature>
<feature type="transmembrane region" description="Helical" evidence="8">
    <location>
        <begin position="211"/>
        <end position="230"/>
    </location>
</feature>
<organism evidence="10 11">
    <name type="scientific">Anthostomella pinea</name>
    <dbReference type="NCBI Taxonomy" id="933095"/>
    <lineage>
        <taxon>Eukaryota</taxon>
        <taxon>Fungi</taxon>
        <taxon>Dikarya</taxon>
        <taxon>Ascomycota</taxon>
        <taxon>Pezizomycotina</taxon>
        <taxon>Sordariomycetes</taxon>
        <taxon>Xylariomycetidae</taxon>
        <taxon>Xylariales</taxon>
        <taxon>Xylariaceae</taxon>
        <taxon>Anthostomella</taxon>
    </lineage>
</organism>
<dbReference type="GO" id="GO:0016020">
    <property type="term" value="C:membrane"/>
    <property type="evidence" value="ECO:0007669"/>
    <property type="project" value="UniProtKB-SubCell"/>
</dbReference>
<feature type="region of interest" description="Disordered" evidence="7">
    <location>
        <begin position="283"/>
        <end position="315"/>
    </location>
</feature>
<reference evidence="10" key="1">
    <citation type="submission" date="2023-10" db="EMBL/GenBank/DDBJ databases">
        <authorList>
            <person name="Hackl T."/>
        </authorList>
    </citation>
    <scope>NUCLEOTIDE SEQUENCE</scope>
</reference>
<protein>
    <submittedName>
        <fullName evidence="10">Uu.00g092330.m01.CDS01</fullName>
    </submittedName>
</protein>
<evidence type="ECO:0000256" key="5">
    <source>
        <dbReference type="ARBA" id="ARBA00022989"/>
    </source>
</evidence>
<dbReference type="InterPro" id="IPR050925">
    <property type="entry name" value="Rhomboid_protease_S54"/>
</dbReference>
<dbReference type="InterPro" id="IPR022764">
    <property type="entry name" value="Peptidase_S54_rhomboid_dom"/>
</dbReference>
<feature type="domain" description="Peptidase S54 rhomboid" evidence="9">
    <location>
        <begin position="185"/>
        <end position="262"/>
    </location>
</feature>
<dbReference type="Gene3D" id="1.20.1540.10">
    <property type="entry name" value="Rhomboid-like"/>
    <property type="match status" value="1"/>
</dbReference>
<dbReference type="PANTHER" id="PTHR43731">
    <property type="entry name" value="RHOMBOID PROTEASE"/>
    <property type="match status" value="1"/>
</dbReference>
<evidence type="ECO:0000256" key="6">
    <source>
        <dbReference type="ARBA" id="ARBA00023136"/>
    </source>
</evidence>
<accession>A0AAI8VNX2</accession>
<evidence type="ECO:0000256" key="3">
    <source>
        <dbReference type="ARBA" id="ARBA00022692"/>
    </source>
</evidence>
<evidence type="ECO:0000259" key="9">
    <source>
        <dbReference type="Pfam" id="PF01694"/>
    </source>
</evidence>
<dbReference type="PANTHER" id="PTHR43731:SF14">
    <property type="entry name" value="PRESENILIN-ASSOCIATED RHOMBOID-LIKE PROTEIN, MITOCHONDRIAL"/>
    <property type="match status" value="1"/>
</dbReference>